<sequence length="226" mass="25496">MARGTRGSYFTVTAALLLLLSVVAFSDNLFTDVGQASNRDPKFVVHGLFGLAWYVLLLVQANLVRVRNMALHRRLGLATMIVAIGVALSTLYLFIVLWNGWANMTAEVRANRLLLPGFVLFLFLAWWHRARPDWHKRLVLSATFLMLGPVMARCYDPLVMSWLAPLFPDLAARVDEPGFLLFFYGGWAAFFVSLAMHDRRTLQRVHPVTFAGLAWFAVAWAISLAR</sequence>
<protein>
    <submittedName>
        <fullName evidence="2">Uncharacterized protein</fullName>
    </submittedName>
</protein>
<dbReference type="RefSeq" id="WP_106991597.1">
    <property type="nucleotide sequence ID" value="NZ_JAVEVW010000048.1"/>
</dbReference>
<organism evidence="2 3">
    <name type="scientific">Arenimonas caeni</name>
    <dbReference type="NCBI Taxonomy" id="2058085"/>
    <lineage>
        <taxon>Bacteria</taxon>
        <taxon>Pseudomonadati</taxon>
        <taxon>Pseudomonadota</taxon>
        <taxon>Gammaproteobacteria</taxon>
        <taxon>Lysobacterales</taxon>
        <taxon>Lysobacteraceae</taxon>
        <taxon>Arenimonas</taxon>
    </lineage>
</organism>
<dbReference type="Proteomes" id="UP000241736">
    <property type="component" value="Unassembled WGS sequence"/>
</dbReference>
<feature type="transmembrane region" description="Helical" evidence="1">
    <location>
        <begin position="178"/>
        <end position="196"/>
    </location>
</feature>
<dbReference type="EMBL" id="PVLF01000039">
    <property type="protein sequence ID" value="PRH81217.1"/>
    <property type="molecule type" value="Genomic_DNA"/>
</dbReference>
<feature type="transmembrane region" description="Helical" evidence="1">
    <location>
        <begin position="75"/>
        <end position="98"/>
    </location>
</feature>
<keyword evidence="3" id="KW-1185">Reference proteome</keyword>
<name>A0A2P6M5D3_9GAMM</name>
<proteinExistence type="predicted"/>
<reference evidence="2 3" key="1">
    <citation type="submission" date="2018-03" db="EMBL/GenBank/DDBJ databases">
        <title>Arenimonas caeni sp. nov., isolated from activated sludge.</title>
        <authorList>
            <person name="Liu H."/>
        </authorList>
    </citation>
    <scope>NUCLEOTIDE SEQUENCE [LARGE SCALE GENOMIC DNA]</scope>
    <source>
        <strain evidence="3">z29</strain>
    </source>
</reference>
<evidence type="ECO:0000313" key="3">
    <source>
        <dbReference type="Proteomes" id="UP000241736"/>
    </source>
</evidence>
<evidence type="ECO:0000313" key="2">
    <source>
        <dbReference type="EMBL" id="PRH81217.1"/>
    </source>
</evidence>
<keyword evidence="1" id="KW-1133">Transmembrane helix</keyword>
<keyword evidence="1" id="KW-0472">Membrane</keyword>
<gene>
    <name evidence="2" type="ORF">C6N40_13760</name>
</gene>
<evidence type="ECO:0000256" key="1">
    <source>
        <dbReference type="SAM" id="Phobius"/>
    </source>
</evidence>
<feature type="transmembrane region" description="Helical" evidence="1">
    <location>
        <begin position="208"/>
        <end position="225"/>
    </location>
</feature>
<feature type="transmembrane region" description="Helical" evidence="1">
    <location>
        <begin position="110"/>
        <end position="127"/>
    </location>
</feature>
<feature type="transmembrane region" description="Helical" evidence="1">
    <location>
        <begin position="43"/>
        <end position="63"/>
    </location>
</feature>
<feature type="transmembrane region" description="Helical" evidence="1">
    <location>
        <begin position="139"/>
        <end position="158"/>
    </location>
</feature>
<dbReference type="AlphaFoldDB" id="A0A2P6M5D3"/>
<keyword evidence="1" id="KW-0812">Transmembrane</keyword>
<comment type="caution">
    <text evidence="2">The sequence shown here is derived from an EMBL/GenBank/DDBJ whole genome shotgun (WGS) entry which is preliminary data.</text>
</comment>
<dbReference type="OrthoDB" id="822156at2"/>
<accession>A0A2P6M5D3</accession>